<dbReference type="Proteomes" id="UP000236173">
    <property type="component" value="Unassembled WGS sequence"/>
</dbReference>
<name>A0A2H5XC22_9BACT</name>
<proteinExistence type="predicted"/>
<evidence type="ECO:0000313" key="1">
    <source>
        <dbReference type="EMBL" id="GBC98732.1"/>
    </source>
</evidence>
<dbReference type="AlphaFoldDB" id="A0A2H5XC22"/>
<comment type="caution">
    <text evidence="1">The sequence shown here is derived from an EMBL/GenBank/DDBJ whole genome shotgun (WGS) entry which is preliminary data.</text>
</comment>
<sequence>MFIKMLCKFASILTPFECLDSEERQRLLTGLQLLKMHPSECTCDECLLIDATIQ</sequence>
<accession>A0A2H5XC22</accession>
<reference evidence="2" key="1">
    <citation type="submission" date="2017-09" db="EMBL/GenBank/DDBJ databases">
        <title>Metaegenomics of thermophilic ammonia-oxidizing enrichment culture.</title>
        <authorList>
            <person name="Kato S."/>
            <person name="Suzuki K."/>
        </authorList>
    </citation>
    <scope>NUCLEOTIDE SEQUENCE [LARGE SCALE GENOMIC DNA]</scope>
</reference>
<gene>
    <name evidence="1" type="ORF">HRbin17_01246</name>
</gene>
<evidence type="ECO:0000313" key="2">
    <source>
        <dbReference type="Proteomes" id="UP000236173"/>
    </source>
</evidence>
<protein>
    <submittedName>
        <fullName evidence="1">Uncharacterized protein</fullName>
    </submittedName>
</protein>
<organism evidence="1 2">
    <name type="scientific">Candidatus Fervidibacter japonicus</name>
    <dbReference type="NCBI Taxonomy" id="2035412"/>
    <lineage>
        <taxon>Bacteria</taxon>
        <taxon>Candidatus Fervidibacterota</taxon>
        <taxon>Candidatus Fervidibacter</taxon>
    </lineage>
</organism>
<dbReference type="EMBL" id="BEHT01000015">
    <property type="protein sequence ID" value="GBC98732.1"/>
    <property type="molecule type" value="Genomic_DNA"/>
</dbReference>